<feature type="compositionally biased region" description="Polar residues" evidence="1">
    <location>
        <begin position="184"/>
        <end position="196"/>
    </location>
</feature>
<dbReference type="EMBL" id="JAVRRG010000011">
    <property type="protein sequence ID" value="KAK5099114.1"/>
    <property type="molecule type" value="Genomic_DNA"/>
</dbReference>
<feature type="compositionally biased region" description="Polar residues" evidence="1">
    <location>
        <begin position="106"/>
        <end position="115"/>
    </location>
</feature>
<feature type="compositionally biased region" description="Basic and acidic residues" evidence="1">
    <location>
        <begin position="166"/>
        <end position="183"/>
    </location>
</feature>
<dbReference type="Proteomes" id="UP001345013">
    <property type="component" value="Unassembled WGS sequence"/>
</dbReference>
<proteinExistence type="predicted"/>
<gene>
    <name evidence="2" type="ORF">LTR24_001515</name>
</gene>
<evidence type="ECO:0000313" key="3">
    <source>
        <dbReference type="Proteomes" id="UP001345013"/>
    </source>
</evidence>
<feature type="region of interest" description="Disordered" evidence="1">
    <location>
        <begin position="1"/>
        <end position="196"/>
    </location>
</feature>
<keyword evidence="3" id="KW-1185">Reference proteome</keyword>
<feature type="compositionally biased region" description="Acidic residues" evidence="1">
    <location>
        <begin position="45"/>
        <end position="60"/>
    </location>
</feature>
<evidence type="ECO:0000313" key="2">
    <source>
        <dbReference type="EMBL" id="KAK5099114.1"/>
    </source>
</evidence>
<name>A0ABR0KKT0_9EURO</name>
<protein>
    <submittedName>
        <fullName evidence="2">Uncharacterized protein</fullName>
    </submittedName>
</protein>
<feature type="compositionally biased region" description="Basic and acidic residues" evidence="1">
    <location>
        <begin position="123"/>
        <end position="137"/>
    </location>
</feature>
<evidence type="ECO:0000256" key="1">
    <source>
        <dbReference type="SAM" id="MobiDB-lite"/>
    </source>
</evidence>
<sequence>MTAAPTDVEDLSISVGPQMASTTEAAKLPSRRSKRLRKDSSGDLSIEELFPDDMGYDADVEALHPDVYEEPESDTESAATPKRKFHTIDDELASRMKHLGHERSRTNSPQTPTNNRGRKRRSLHEEVMQSRRGRTSDLEVVELVERSNASPPKKKMKPTRPSTSSHRSDGPRRRPLDEADKQSTSRAGMNDAMDTS</sequence>
<reference evidence="2 3" key="1">
    <citation type="submission" date="2023-08" db="EMBL/GenBank/DDBJ databases">
        <title>Black Yeasts Isolated from many extreme environments.</title>
        <authorList>
            <person name="Coleine C."/>
            <person name="Stajich J.E."/>
            <person name="Selbmann L."/>
        </authorList>
    </citation>
    <scope>NUCLEOTIDE SEQUENCE [LARGE SCALE GENOMIC DNA]</scope>
    <source>
        <strain evidence="2 3">CCFEE 5885</strain>
    </source>
</reference>
<comment type="caution">
    <text evidence="2">The sequence shown here is derived from an EMBL/GenBank/DDBJ whole genome shotgun (WGS) entry which is preliminary data.</text>
</comment>
<feature type="compositionally biased region" description="Basic and acidic residues" evidence="1">
    <location>
        <begin position="86"/>
        <end position="105"/>
    </location>
</feature>
<accession>A0ABR0KKT0</accession>
<organism evidence="2 3">
    <name type="scientific">Lithohypha guttulata</name>
    <dbReference type="NCBI Taxonomy" id="1690604"/>
    <lineage>
        <taxon>Eukaryota</taxon>
        <taxon>Fungi</taxon>
        <taxon>Dikarya</taxon>
        <taxon>Ascomycota</taxon>
        <taxon>Pezizomycotina</taxon>
        <taxon>Eurotiomycetes</taxon>
        <taxon>Chaetothyriomycetidae</taxon>
        <taxon>Chaetothyriales</taxon>
        <taxon>Trichomeriaceae</taxon>
        <taxon>Lithohypha</taxon>
    </lineage>
</organism>